<dbReference type="Gene3D" id="3.30.559.30">
    <property type="entry name" value="Nonribosomal peptide synthetase, condensation domain"/>
    <property type="match status" value="1"/>
</dbReference>
<dbReference type="SMART" id="SM00823">
    <property type="entry name" value="PKS_PP"/>
    <property type="match status" value="1"/>
</dbReference>
<feature type="region of interest" description="Disordered" evidence="3">
    <location>
        <begin position="1"/>
        <end position="52"/>
    </location>
</feature>
<dbReference type="Gene3D" id="3.40.50.1820">
    <property type="entry name" value="alpha/beta hydrolase"/>
    <property type="match status" value="1"/>
</dbReference>
<dbReference type="PANTHER" id="PTHR45527:SF1">
    <property type="entry name" value="FATTY ACID SYNTHASE"/>
    <property type="match status" value="1"/>
</dbReference>
<evidence type="ECO:0000256" key="1">
    <source>
        <dbReference type="ARBA" id="ARBA00022450"/>
    </source>
</evidence>
<feature type="region of interest" description="Disordered" evidence="3">
    <location>
        <begin position="706"/>
        <end position="733"/>
    </location>
</feature>
<dbReference type="Pfam" id="PF13193">
    <property type="entry name" value="AMP-binding_C"/>
    <property type="match status" value="1"/>
</dbReference>
<organism evidence="5 6">
    <name type="scientific">Streptomyces exfoliatus</name>
    <name type="common">Streptomyces hydrogenans</name>
    <dbReference type="NCBI Taxonomy" id="1905"/>
    <lineage>
        <taxon>Bacteria</taxon>
        <taxon>Bacillati</taxon>
        <taxon>Actinomycetota</taxon>
        <taxon>Actinomycetes</taxon>
        <taxon>Kitasatosporales</taxon>
        <taxon>Streptomycetaceae</taxon>
        <taxon>Streptomyces</taxon>
    </lineage>
</organism>
<dbReference type="NCBIfam" id="TIGR01733">
    <property type="entry name" value="AA-adenyl-dom"/>
    <property type="match status" value="1"/>
</dbReference>
<evidence type="ECO:0000313" key="6">
    <source>
        <dbReference type="Proteomes" id="UP001551210"/>
    </source>
</evidence>
<dbReference type="PANTHER" id="PTHR45527">
    <property type="entry name" value="NONRIBOSOMAL PEPTIDE SYNTHETASE"/>
    <property type="match status" value="1"/>
</dbReference>
<feature type="compositionally biased region" description="Pro residues" evidence="3">
    <location>
        <begin position="1"/>
        <end position="11"/>
    </location>
</feature>
<dbReference type="Pfam" id="PF00501">
    <property type="entry name" value="AMP-binding"/>
    <property type="match status" value="1"/>
</dbReference>
<dbReference type="InterPro" id="IPR029058">
    <property type="entry name" value="AB_hydrolase_fold"/>
</dbReference>
<dbReference type="Proteomes" id="UP001551210">
    <property type="component" value="Unassembled WGS sequence"/>
</dbReference>
<dbReference type="Gene3D" id="3.40.50.980">
    <property type="match status" value="2"/>
</dbReference>
<dbReference type="InterPro" id="IPR025110">
    <property type="entry name" value="AMP-bd_C"/>
</dbReference>
<feature type="domain" description="Carrier" evidence="4">
    <location>
        <begin position="728"/>
        <end position="803"/>
    </location>
</feature>
<keyword evidence="1" id="KW-0596">Phosphopantetheine</keyword>
<name>A0ABV3D3H4_STREX</name>
<proteinExistence type="predicted"/>
<dbReference type="InterPro" id="IPR010071">
    <property type="entry name" value="AA_adenyl_dom"/>
</dbReference>
<keyword evidence="2" id="KW-0597">Phosphoprotein</keyword>
<comment type="caution">
    <text evidence="5">The sequence shown here is derived from an EMBL/GenBank/DDBJ whole genome shotgun (WGS) entry which is preliminary data.</text>
</comment>
<evidence type="ECO:0000256" key="3">
    <source>
        <dbReference type="SAM" id="MobiDB-lite"/>
    </source>
</evidence>
<dbReference type="InterPro" id="IPR036736">
    <property type="entry name" value="ACP-like_sf"/>
</dbReference>
<dbReference type="InterPro" id="IPR009081">
    <property type="entry name" value="PP-bd_ACP"/>
</dbReference>
<dbReference type="RefSeq" id="WP_359213028.1">
    <property type="nucleotide sequence ID" value="NZ_JBEZAM010000047.1"/>
</dbReference>
<reference evidence="5 6" key="1">
    <citation type="submission" date="2024-06" db="EMBL/GenBank/DDBJ databases">
        <title>The Natural Products Discovery Center: Release of the First 8490 Sequenced Strains for Exploring Actinobacteria Biosynthetic Diversity.</title>
        <authorList>
            <person name="Kalkreuter E."/>
            <person name="Kautsar S.A."/>
            <person name="Yang D."/>
            <person name="Bader C.D."/>
            <person name="Teijaro C.N."/>
            <person name="Fluegel L."/>
            <person name="Davis C.M."/>
            <person name="Simpson J.R."/>
            <person name="Lauterbach L."/>
            <person name="Steele A.D."/>
            <person name="Gui C."/>
            <person name="Meng S."/>
            <person name="Li G."/>
            <person name="Viehrig K."/>
            <person name="Ye F."/>
            <person name="Su P."/>
            <person name="Kiefer A.F."/>
            <person name="Nichols A."/>
            <person name="Cepeda A.J."/>
            <person name="Yan W."/>
            <person name="Fan B."/>
            <person name="Jiang Y."/>
            <person name="Adhikari A."/>
            <person name="Zheng C.-J."/>
            <person name="Schuster L."/>
            <person name="Cowan T.M."/>
            <person name="Smanski M.J."/>
            <person name="Chevrette M.G."/>
            <person name="De Carvalho L.P.S."/>
            <person name="Shen B."/>
        </authorList>
    </citation>
    <scope>NUCLEOTIDE SEQUENCE [LARGE SCALE GENOMIC DNA]</scope>
    <source>
        <strain evidence="5 6">NPDC045705</strain>
    </source>
</reference>
<evidence type="ECO:0000259" key="4">
    <source>
        <dbReference type="PROSITE" id="PS50075"/>
    </source>
</evidence>
<feature type="compositionally biased region" description="Low complexity" evidence="3">
    <location>
        <begin position="722"/>
        <end position="733"/>
    </location>
</feature>
<dbReference type="PROSITE" id="PS00455">
    <property type="entry name" value="AMP_BINDING"/>
    <property type="match status" value="1"/>
</dbReference>
<sequence>MTTPAPDPVPAPLTAGASAPVPSPPVLLPIDRPRLPGAAPERTGSARLPLGPSARSAPEGILLAGFTALLHRWSGQADFGFLVTTPGVGTAVRLSRTVTGTETVAGLAAGSAPVGTAEAGPAGRDEFELVLHPPGEEDDGLPSAELRYAPELFDRATVVRLLDSYRTLLEDALADPERPVSRLRLLPEDELRRMLVEWNDTAADLPHDVCLHTAFEARAAGAPDALALVGGDRSWTYREVNEAANRLAHHLRGLGVGPDRRVGICLDRCAELLVAVLGVLKAGGAYVPLDPDYPRQRLATMVAGTSCAVVVSRSGPADSLPPAGTGPDTPVVLLDRAEELLAGLPTHDPEGGATPDDLAYIIHTSGSTGAPKPIALRHRGVMNNIADLNSRFGVGPGDRVLALSSPSFDMSVYEFLGLTAAGGTVILPEPERAKDPEHWADLLATHRVTVWNSAPALLDMVVDHLDSIGAQPLGDLRLALLGGDWIPVSLPDRARAFAPALRFVALGGATESSIHSTIFEVVKTDSRWTSIPYGRPMANQRTYILDEGLQPVPPGVPGELHLAGIGLARDYLGRPEQTAERFFEWSCGEVSGERLYRTGDVARYGPDGLIELLGRADFQVKLRGLRIELGEIESVLRAHDTVREAVVTAHPDGAGDRRLVAHLVAESGRNVEPAEVAEHAARSLPAFMVPGTVLVLDELPLTPNGKVDRKALPAPPDDLGEPPASGTAPSTPTEKAVAEVFAAVLGTSRIGADSGFFTLGGNSLQAMRAVTRLNKHFGIRVNVRLLYGGTTVSGIARVIDERLAPPAPTPNGAPTP</sequence>
<evidence type="ECO:0000256" key="2">
    <source>
        <dbReference type="ARBA" id="ARBA00022553"/>
    </source>
</evidence>
<evidence type="ECO:0000313" key="5">
    <source>
        <dbReference type="EMBL" id="MEU7296696.1"/>
    </source>
</evidence>
<keyword evidence="6" id="KW-1185">Reference proteome</keyword>
<protein>
    <submittedName>
        <fullName evidence="5">Amino acid adenylation domain-containing protein</fullName>
    </submittedName>
</protein>
<dbReference type="EMBL" id="JBEZAM010000047">
    <property type="protein sequence ID" value="MEU7296696.1"/>
    <property type="molecule type" value="Genomic_DNA"/>
</dbReference>
<dbReference type="PROSITE" id="PS00012">
    <property type="entry name" value="PHOSPHOPANTETHEINE"/>
    <property type="match status" value="1"/>
</dbReference>
<gene>
    <name evidence="5" type="ORF">AB0A76_26385</name>
</gene>
<dbReference type="SUPFAM" id="SSF56801">
    <property type="entry name" value="Acetyl-CoA synthetase-like"/>
    <property type="match status" value="1"/>
</dbReference>
<dbReference type="Gene3D" id="3.30.300.30">
    <property type="match status" value="1"/>
</dbReference>
<dbReference type="InterPro" id="IPR045851">
    <property type="entry name" value="AMP-bd_C_sf"/>
</dbReference>
<dbReference type="InterPro" id="IPR006162">
    <property type="entry name" value="Ppantetheine_attach_site"/>
</dbReference>
<accession>A0ABV3D3H4</accession>
<dbReference type="Pfam" id="PF00550">
    <property type="entry name" value="PP-binding"/>
    <property type="match status" value="1"/>
</dbReference>
<dbReference type="InterPro" id="IPR000873">
    <property type="entry name" value="AMP-dep_synth/lig_dom"/>
</dbReference>
<dbReference type="PROSITE" id="PS50075">
    <property type="entry name" value="CARRIER"/>
    <property type="match status" value="1"/>
</dbReference>
<dbReference type="SUPFAM" id="SSF47336">
    <property type="entry name" value="ACP-like"/>
    <property type="match status" value="1"/>
</dbReference>
<dbReference type="InterPro" id="IPR020845">
    <property type="entry name" value="AMP-binding_CS"/>
</dbReference>
<dbReference type="Gene3D" id="2.30.38.10">
    <property type="entry name" value="Luciferase, Domain 3"/>
    <property type="match status" value="1"/>
</dbReference>
<dbReference type="InterPro" id="IPR020806">
    <property type="entry name" value="PKS_PP-bd"/>
</dbReference>